<evidence type="ECO:0008006" key="5">
    <source>
        <dbReference type="Google" id="ProtNLM"/>
    </source>
</evidence>
<evidence type="ECO:0000313" key="4">
    <source>
        <dbReference type="Proteomes" id="UP000183868"/>
    </source>
</evidence>
<organism evidence="2 3">
    <name type="scientific">Caldithrix abyssi DSM 13497</name>
    <dbReference type="NCBI Taxonomy" id="880073"/>
    <lineage>
        <taxon>Bacteria</taxon>
        <taxon>Pseudomonadati</taxon>
        <taxon>Calditrichota</taxon>
        <taxon>Calditrichia</taxon>
        <taxon>Calditrichales</taxon>
        <taxon>Calditrichaceae</taxon>
        <taxon>Caldithrix</taxon>
    </lineage>
</organism>
<dbReference type="KEGG" id="caby:Cabys_1110"/>
<dbReference type="STRING" id="880073.Cabys_1110"/>
<dbReference type="PaxDb" id="880073-Calab_2316"/>
<dbReference type="HOGENOM" id="CLU_067768_0_0_0"/>
<keyword evidence="3" id="KW-1185">Reference proteome</keyword>
<protein>
    <recommendedName>
        <fullName evidence="5">WalW protein</fullName>
    </recommendedName>
</protein>
<dbReference type="EMBL" id="CM001402">
    <property type="protein sequence ID" value="EHO41926.1"/>
    <property type="molecule type" value="Genomic_DNA"/>
</dbReference>
<dbReference type="OrthoDB" id="9771584at2"/>
<dbReference type="EMBL" id="CP018099">
    <property type="protein sequence ID" value="APF17859.1"/>
    <property type="molecule type" value="Genomic_DNA"/>
</dbReference>
<dbReference type="GO" id="GO:0005975">
    <property type="term" value="P:carbohydrate metabolic process"/>
    <property type="evidence" value="ECO:0007669"/>
    <property type="project" value="InterPro"/>
</dbReference>
<dbReference type="RefSeq" id="WP_006929113.1">
    <property type="nucleotide sequence ID" value="NZ_CM001402.1"/>
</dbReference>
<dbReference type="SUPFAM" id="SSF88713">
    <property type="entry name" value="Glycoside hydrolase/deacetylase"/>
    <property type="match status" value="1"/>
</dbReference>
<evidence type="ECO:0000313" key="3">
    <source>
        <dbReference type="Proteomes" id="UP000004671"/>
    </source>
</evidence>
<reference evidence="1 4" key="2">
    <citation type="submission" date="2016-11" db="EMBL/GenBank/DDBJ databases">
        <title>Genomic analysis of Caldithrix abyssi and proposal of a novel bacterial phylum Caldithrichaeota.</title>
        <authorList>
            <person name="Kublanov I."/>
            <person name="Sigalova O."/>
            <person name="Gavrilov S."/>
            <person name="Lebedinsky A."/>
            <person name="Ivanova N."/>
            <person name="Daum C."/>
            <person name="Reddy T."/>
            <person name="Klenk H.P."/>
            <person name="Goker M."/>
            <person name="Reva O."/>
            <person name="Miroshnichenko M."/>
            <person name="Kyprides N."/>
            <person name="Woyke T."/>
            <person name="Gelfand M."/>
        </authorList>
    </citation>
    <scope>NUCLEOTIDE SEQUENCE [LARGE SCALE GENOMIC DNA]</scope>
    <source>
        <strain evidence="1 4">LF13</strain>
    </source>
</reference>
<dbReference type="Gene3D" id="3.20.20.370">
    <property type="entry name" value="Glycoside hydrolase/deacetylase"/>
    <property type="match status" value="1"/>
</dbReference>
<dbReference type="eggNOG" id="COG0726">
    <property type="taxonomic scope" value="Bacteria"/>
</dbReference>
<evidence type="ECO:0000313" key="2">
    <source>
        <dbReference type="EMBL" id="EHO41926.1"/>
    </source>
</evidence>
<evidence type="ECO:0000313" key="1">
    <source>
        <dbReference type="EMBL" id="APF17859.1"/>
    </source>
</evidence>
<dbReference type="InterPro" id="IPR011330">
    <property type="entry name" value="Glyco_hydro/deAcase_b/a-brl"/>
</dbReference>
<sequence>MIHFLVTIDTEEEREWGAEYNDHSQYTVRNIQFLEPLQKLFDRHGVKATYLIDYPVAADQKAMQILSDFRKNRQAEIGLHLHPWVNPPYEEERTLANTFPANLPPELQLKKLKILSDLISQTLGEQPLSYRAGRYGFNESSVPVLEELGVLVDSSVVPFRKGKQPFEPSFGYLASIEPYRLNRGNIKEKGDSSVLEVPVTVGFNKKLPQWLAKNYIDLPNIGLRRLLKKFWGLDLYWLRPSYANLNQMIELSEHLIRSGVSFLNMMFHSNELMPGGSKYCKTQDDVDRYLKRLDDYFTYLNANHSVRYVQLREMYQIYSG</sequence>
<name>H1XXE1_CALAY</name>
<dbReference type="Proteomes" id="UP000183868">
    <property type="component" value="Chromosome"/>
</dbReference>
<gene>
    <name evidence="1" type="ORF">Cabys_1110</name>
    <name evidence="2" type="ORF">Calab_2316</name>
</gene>
<dbReference type="AlphaFoldDB" id="H1XXE1"/>
<dbReference type="InParanoid" id="H1XXE1"/>
<dbReference type="Proteomes" id="UP000004671">
    <property type="component" value="Chromosome"/>
</dbReference>
<reference evidence="2 3" key="1">
    <citation type="submission" date="2011-09" db="EMBL/GenBank/DDBJ databases">
        <title>The permanent draft genome of Caldithrix abyssi DSM 13497.</title>
        <authorList>
            <consortium name="US DOE Joint Genome Institute (JGI-PGF)"/>
            <person name="Lucas S."/>
            <person name="Han J."/>
            <person name="Lapidus A."/>
            <person name="Bruce D."/>
            <person name="Goodwin L."/>
            <person name="Pitluck S."/>
            <person name="Peters L."/>
            <person name="Kyrpides N."/>
            <person name="Mavromatis K."/>
            <person name="Ivanova N."/>
            <person name="Mikhailova N."/>
            <person name="Chertkov O."/>
            <person name="Detter J.C."/>
            <person name="Tapia R."/>
            <person name="Han C."/>
            <person name="Land M."/>
            <person name="Hauser L."/>
            <person name="Markowitz V."/>
            <person name="Cheng J.-F."/>
            <person name="Hugenholtz P."/>
            <person name="Woyke T."/>
            <person name="Wu D."/>
            <person name="Spring S."/>
            <person name="Brambilla E."/>
            <person name="Klenk H.-P."/>
            <person name="Eisen J.A."/>
        </authorList>
    </citation>
    <scope>NUCLEOTIDE SEQUENCE [LARGE SCALE GENOMIC DNA]</scope>
    <source>
        <strain evidence="2 3">DSM 13497</strain>
    </source>
</reference>
<proteinExistence type="predicted"/>
<accession>H1XXE1</accession>